<gene>
    <name evidence="10" type="primary">cbiN</name>
    <name evidence="11" type="ORF">ADA01nite_16810</name>
</gene>
<comment type="subcellular location">
    <subcellularLocation>
        <location evidence="10">Cell membrane</location>
        <topology evidence="10">Multi-pass membrane protein</topology>
    </subcellularLocation>
</comment>
<evidence type="ECO:0000256" key="8">
    <source>
        <dbReference type="ARBA" id="ARBA00023136"/>
    </source>
</evidence>
<dbReference type="PANTHER" id="PTHR38662">
    <property type="entry name" value="COBALT TRANSPORT PROTEIN CBIN"/>
    <property type="match status" value="1"/>
</dbReference>
<dbReference type="GO" id="GO:0015087">
    <property type="term" value="F:cobalt ion transmembrane transporter activity"/>
    <property type="evidence" value="ECO:0007669"/>
    <property type="project" value="UniProtKB-UniRule"/>
</dbReference>
<sequence>MNKSKGWLNIFLILAVVVLIVLPLLLVKNSDFGGADGVAEEAISEVAPEYKPWSQPLIELPGSETESLLFALQAALGAGIIGYGIGYYKGRSIRQECSDEDSA</sequence>
<keyword evidence="12" id="KW-1185">Reference proteome</keyword>
<evidence type="ECO:0000256" key="5">
    <source>
        <dbReference type="ARBA" id="ARBA00022692"/>
    </source>
</evidence>
<dbReference type="GO" id="GO:0005886">
    <property type="term" value="C:plasma membrane"/>
    <property type="evidence" value="ECO:0007669"/>
    <property type="project" value="UniProtKB-SubCell"/>
</dbReference>
<dbReference type="RefSeq" id="WP_146809501.1">
    <property type="nucleotide sequence ID" value="NZ_BJXX01000068.1"/>
</dbReference>
<name>A0A511V7T0_9BACL</name>
<keyword evidence="3 10" id="KW-1003">Cell membrane</keyword>
<evidence type="ECO:0000256" key="1">
    <source>
        <dbReference type="ARBA" id="ARBA00022426"/>
    </source>
</evidence>
<protein>
    <recommendedName>
        <fullName evidence="10">Cobalt transport protein CbiN</fullName>
    </recommendedName>
    <alternativeName>
        <fullName evidence="10">Energy-coupling factor transporter probable substrate-capture protein CbiN</fullName>
        <shortName evidence="10">ECF transporter S component CbiN</shortName>
    </alternativeName>
</protein>
<keyword evidence="6 10" id="KW-1133">Transmembrane helix</keyword>
<keyword evidence="9 10" id="KW-0170">Cobalt</keyword>
<evidence type="ECO:0000256" key="6">
    <source>
        <dbReference type="ARBA" id="ARBA00022989"/>
    </source>
</evidence>
<evidence type="ECO:0000256" key="7">
    <source>
        <dbReference type="ARBA" id="ARBA00023065"/>
    </source>
</evidence>
<evidence type="ECO:0000256" key="3">
    <source>
        <dbReference type="ARBA" id="ARBA00022475"/>
    </source>
</evidence>
<dbReference type="OrthoDB" id="1551318at2"/>
<dbReference type="NCBIfam" id="NF002780">
    <property type="entry name" value="PRK02898.1"/>
    <property type="match status" value="1"/>
</dbReference>
<dbReference type="HAMAP" id="MF_00330">
    <property type="entry name" value="CbiN"/>
    <property type="match status" value="1"/>
</dbReference>
<evidence type="ECO:0000313" key="12">
    <source>
        <dbReference type="Proteomes" id="UP000321157"/>
    </source>
</evidence>
<reference evidence="11 12" key="1">
    <citation type="submission" date="2019-07" db="EMBL/GenBank/DDBJ databases">
        <title>Whole genome shotgun sequence of Aneurinibacillus danicus NBRC 102444.</title>
        <authorList>
            <person name="Hosoyama A."/>
            <person name="Uohara A."/>
            <person name="Ohji S."/>
            <person name="Ichikawa N."/>
        </authorList>
    </citation>
    <scope>NUCLEOTIDE SEQUENCE [LARGE SCALE GENOMIC DNA]</scope>
    <source>
        <strain evidence="11 12">NBRC 102444</strain>
    </source>
</reference>
<evidence type="ECO:0000256" key="4">
    <source>
        <dbReference type="ARBA" id="ARBA00022573"/>
    </source>
</evidence>
<evidence type="ECO:0000256" key="2">
    <source>
        <dbReference type="ARBA" id="ARBA00022448"/>
    </source>
</evidence>
<dbReference type="InterPro" id="IPR003705">
    <property type="entry name" value="CbiN"/>
</dbReference>
<accession>A0A511V7T0</accession>
<dbReference type="EMBL" id="BJXX01000068">
    <property type="protein sequence ID" value="GEN34221.1"/>
    <property type="molecule type" value="Genomic_DNA"/>
</dbReference>
<keyword evidence="1 10" id="KW-0171">Cobalt transport</keyword>
<keyword evidence="4 10" id="KW-0169">Cobalamin biosynthesis</keyword>
<comment type="function">
    <text evidence="10">Part of the energy-coupling factor (ECF) transporter complex CbiMNOQ involved in cobalt import.</text>
</comment>
<feature type="transmembrane region" description="Helical" evidence="10">
    <location>
        <begin position="7"/>
        <end position="26"/>
    </location>
</feature>
<dbReference type="Proteomes" id="UP000321157">
    <property type="component" value="Unassembled WGS sequence"/>
</dbReference>
<comment type="pathway">
    <text evidence="10">Cofactor biosynthesis; adenosylcobalamin biosynthesis.</text>
</comment>
<dbReference type="UniPathway" id="UPA00148"/>
<dbReference type="Pfam" id="PF02553">
    <property type="entry name" value="CbiN"/>
    <property type="match status" value="1"/>
</dbReference>
<feature type="transmembrane region" description="Helical" evidence="10">
    <location>
        <begin position="68"/>
        <end position="88"/>
    </location>
</feature>
<keyword evidence="5 10" id="KW-0812">Transmembrane</keyword>
<evidence type="ECO:0000256" key="10">
    <source>
        <dbReference type="HAMAP-Rule" id="MF_00330"/>
    </source>
</evidence>
<dbReference type="GO" id="GO:0009236">
    <property type="term" value="P:cobalamin biosynthetic process"/>
    <property type="evidence" value="ECO:0007669"/>
    <property type="project" value="UniProtKB-UniRule"/>
</dbReference>
<comment type="caution">
    <text evidence="11">The sequence shown here is derived from an EMBL/GenBank/DDBJ whole genome shotgun (WGS) entry which is preliminary data.</text>
</comment>
<evidence type="ECO:0000256" key="9">
    <source>
        <dbReference type="ARBA" id="ARBA00023285"/>
    </source>
</evidence>
<organism evidence="11 12">
    <name type="scientific">Aneurinibacillus danicus</name>
    <dbReference type="NCBI Taxonomy" id="267746"/>
    <lineage>
        <taxon>Bacteria</taxon>
        <taxon>Bacillati</taxon>
        <taxon>Bacillota</taxon>
        <taxon>Bacilli</taxon>
        <taxon>Bacillales</taxon>
        <taxon>Paenibacillaceae</taxon>
        <taxon>Aneurinibacillus group</taxon>
        <taxon>Aneurinibacillus</taxon>
    </lineage>
</organism>
<dbReference type="PANTHER" id="PTHR38662:SF1">
    <property type="entry name" value="COBALT TRANSPORT PROTEIN CBIN"/>
    <property type="match status" value="1"/>
</dbReference>
<dbReference type="AlphaFoldDB" id="A0A511V7T0"/>
<comment type="subunit">
    <text evidence="10">Forms an energy-coupling factor (ECF) transporter complex composed of an ATP-binding protein (A component, CbiO), a transmembrane protein (T component, CbiQ) and 2 possible substrate-capture proteins (S components, CbiM and CbiN) of unknown stoichimetry.</text>
</comment>
<comment type="similarity">
    <text evidence="10">Belongs to the CbiN family.</text>
</comment>
<keyword evidence="2 10" id="KW-0813">Transport</keyword>
<keyword evidence="8 10" id="KW-0472">Membrane</keyword>
<keyword evidence="7 10" id="KW-0406">Ion transport</keyword>
<evidence type="ECO:0000313" key="11">
    <source>
        <dbReference type="EMBL" id="GEN34221.1"/>
    </source>
</evidence>
<proteinExistence type="inferred from homology"/>